<reference evidence="2" key="3">
    <citation type="submission" date="2022-06" db="UniProtKB">
        <authorList>
            <consortium name="EnsemblPlants"/>
        </authorList>
    </citation>
    <scope>IDENTIFICATION</scope>
</reference>
<dbReference type="Pfam" id="PF00855">
    <property type="entry name" value="PWWP"/>
    <property type="match status" value="1"/>
</dbReference>
<dbReference type="InterPro" id="IPR000313">
    <property type="entry name" value="PWWP_dom"/>
</dbReference>
<dbReference type="Gramene" id="TuG1812G0700003631.01.T06">
    <property type="protein sequence ID" value="TuG1812G0700003631.01.T06"/>
    <property type="gene ID" value="TuG1812G0700003631.01"/>
</dbReference>
<dbReference type="Gene3D" id="2.30.30.140">
    <property type="match status" value="1"/>
</dbReference>
<dbReference type="PANTHER" id="PTHR12550">
    <property type="entry name" value="HEPATOMA-DERIVED GROWTH FACTOR-RELATED"/>
    <property type="match status" value="1"/>
</dbReference>
<protein>
    <recommendedName>
        <fullName evidence="1">PWWP domain-containing protein</fullName>
    </recommendedName>
</protein>
<proteinExistence type="predicted"/>
<name>A0A8R7R4K7_TRIUA</name>
<keyword evidence="3" id="KW-1185">Reference proteome</keyword>
<evidence type="ECO:0000313" key="3">
    <source>
        <dbReference type="Proteomes" id="UP000015106"/>
    </source>
</evidence>
<evidence type="ECO:0000259" key="1">
    <source>
        <dbReference type="PROSITE" id="PS50812"/>
    </source>
</evidence>
<organism evidence="2 3">
    <name type="scientific">Triticum urartu</name>
    <name type="common">Red wild einkorn</name>
    <name type="synonym">Crithodium urartu</name>
    <dbReference type="NCBI Taxonomy" id="4572"/>
    <lineage>
        <taxon>Eukaryota</taxon>
        <taxon>Viridiplantae</taxon>
        <taxon>Streptophyta</taxon>
        <taxon>Embryophyta</taxon>
        <taxon>Tracheophyta</taxon>
        <taxon>Spermatophyta</taxon>
        <taxon>Magnoliopsida</taxon>
        <taxon>Liliopsida</taxon>
        <taxon>Poales</taxon>
        <taxon>Poaceae</taxon>
        <taxon>BOP clade</taxon>
        <taxon>Pooideae</taxon>
        <taxon>Triticodae</taxon>
        <taxon>Triticeae</taxon>
        <taxon>Triticinae</taxon>
        <taxon>Triticum</taxon>
    </lineage>
</organism>
<dbReference type="SMART" id="SM00293">
    <property type="entry name" value="PWWP"/>
    <property type="match status" value="1"/>
</dbReference>
<evidence type="ECO:0000313" key="2">
    <source>
        <dbReference type="EnsemblPlants" id="TuG1812G0700003631.01.T06"/>
    </source>
</evidence>
<reference evidence="3" key="1">
    <citation type="journal article" date="2013" name="Nature">
        <title>Draft genome of the wheat A-genome progenitor Triticum urartu.</title>
        <authorList>
            <person name="Ling H.Q."/>
            <person name="Zhao S."/>
            <person name="Liu D."/>
            <person name="Wang J."/>
            <person name="Sun H."/>
            <person name="Zhang C."/>
            <person name="Fan H."/>
            <person name="Li D."/>
            <person name="Dong L."/>
            <person name="Tao Y."/>
            <person name="Gao C."/>
            <person name="Wu H."/>
            <person name="Li Y."/>
            <person name="Cui Y."/>
            <person name="Guo X."/>
            <person name="Zheng S."/>
            <person name="Wang B."/>
            <person name="Yu K."/>
            <person name="Liang Q."/>
            <person name="Yang W."/>
            <person name="Lou X."/>
            <person name="Chen J."/>
            <person name="Feng M."/>
            <person name="Jian J."/>
            <person name="Zhang X."/>
            <person name="Luo G."/>
            <person name="Jiang Y."/>
            <person name="Liu J."/>
            <person name="Wang Z."/>
            <person name="Sha Y."/>
            <person name="Zhang B."/>
            <person name="Wu H."/>
            <person name="Tang D."/>
            <person name="Shen Q."/>
            <person name="Xue P."/>
            <person name="Zou S."/>
            <person name="Wang X."/>
            <person name="Liu X."/>
            <person name="Wang F."/>
            <person name="Yang Y."/>
            <person name="An X."/>
            <person name="Dong Z."/>
            <person name="Zhang K."/>
            <person name="Zhang X."/>
            <person name="Luo M.C."/>
            <person name="Dvorak J."/>
            <person name="Tong Y."/>
            <person name="Wang J."/>
            <person name="Yang H."/>
            <person name="Li Z."/>
            <person name="Wang D."/>
            <person name="Zhang A."/>
            <person name="Wang J."/>
        </authorList>
    </citation>
    <scope>NUCLEOTIDE SEQUENCE</scope>
    <source>
        <strain evidence="3">cv. G1812</strain>
    </source>
</reference>
<accession>A0A8R7R4K7</accession>
<dbReference type="PROSITE" id="PS50812">
    <property type="entry name" value="PWWP"/>
    <property type="match status" value="1"/>
</dbReference>
<dbReference type="PANTHER" id="PTHR12550:SF70">
    <property type="entry name" value="JIL-1 ANCHORING AND STABILIZING PROTEIN, ISOFORM A"/>
    <property type="match status" value="1"/>
</dbReference>
<gene>
    <name evidence="2" type="primary">LOC125518028</name>
</gene>
<dbReference type="SUPFAM" id="SSF63748">
    <property type="entry name" value="Tudor/PWWP/MBT"/>
    <property type="match status" value="1"/>
</dbReference>
<sequence length="86" mass="9943">MAPAAKRGAKGTKWNRDPQLGDLVLAKVKGYPFWPAKVSRPEDWNQEPTPRKFFVLFFGTKEMRHQHSFVVIHTQFIASNSAKFIR</sequence>
<dbReference type="EnsemblPlants" id="TuG1812G0700003631.01.T06">
    <property type="protein sequence ID" value="TuG1812G0700003631.01.T06"/>
    <property type="gene ID" value="TuG1812G0700003631.01"/>
</dbReference>
<feature type="domain" description="PWWP" evidence="1">
    <location>
        <begin position="20"/>
        <end position="81"/>
    </location>
</feature>
<dbReference type="Proteomes" id="UP000015106">
    <property type="component" value="Chromosome 7"/>
</dbReference>
<reference evidence="2" key="2">
    <citation type="submission" date="2018-03" db="EMBL/GenBank/DDBJ databases">
        <title>The Triticum urartu genome reveals the dynamic nature of wheat genome evolution.</title>
        <authorList>
            <person name="Ling H."/>
            <person name="Ma B."/>
            <person name="Shi X."/>
            <person name="Liu H."/>
            <person name="Dong L."/>
            <person name="Sun H."/>
            <person name="Cao Y."/>
            <person name="Gao Q."/>
            <person name="Zheng S."/>
            <person name="Li Y."/>
            <person name="Yu Y."/>
            <person name="Du H."/>
            <person name="Qi M."/>
            <person name="Li Y."/>
            <person name="Yu H."/>
            <person name="Cui Y."/>
            <person name="Wang N."/>
            <person name="Chen C."/>
            <person name="Wu H."/>
            <person name="Zhao Y."/>
            <person name="Zhang J."/>
            <person name="Li Y."/>
            <person name="Zhou W."/>
            <person name="Zhang B."/>
            <person name="Hu W."/>
            <person name="Eijk M."/>
            <person name="Tang J."/>
            <person name="Witsenboer H."/>
            <person name="Zhao S."/>
            <person name="Li Z."/>
            <person name="Zhang A."/>
            <person name="Wang D."/>
            <person name="Liang C."/>
        </authorList>
    </citation>
    <scope>NUCLEOTIDE SEQUENCE [LARGE SCALE GENOMIC DNA]</scope>
    <source>
        <strain evidence="2">cv. G1812</strain>
    </source>
</reference>
<dbReference type="AlphaFoldDB" id="A0A8R7R4K7"/>